<organism evidence="2 3">
    <name type="scientific">Brassica cretica</name>
    <name type="common">Mustard</name>
    <dbReference type="NCBI Taxonomy" id="69181"/>
    <lineage>
        <taxon>Eukaryota</taxon>
        <taxon>Viridiplantae</taxon>
        <taxon>Streptophyta</taxon>
        <taxon>Embryophyta</taxon>
        <taxon>Tracheophyta</taxon>
        <taxon>Spermatophyta</taxon>
        <taxon>Magnoliopsida</taxon>
        <taxon>eudicotyledons</taxon>
        <taxon>Gunneridae</taxon>
        <taxon>Pentapetalae</taxon>
        <taxon>rosids</taxon>
        <taxon>malvids</taxon>
        <taxon>Brassicales</taxon>
        <taxon>Brassicaceae</taxon>
        <taxon>Brassiceae</taxon>
        <taxon>Brassica</taxon>
    </lineage>
</organism>
<protein>
    <submittedName>
        <fullName evidence="2">Uncharacterized protein</fullName>
    </submittedName>
</protein>
<feature type="region of interest" description="Disordered" evidence="1">
    <location>
        <begin position="102"/>
        <end position="121"/>
    </location>
</feature>
<gene>
    <name evidence="2" type="ORF">F2Q69_00022997</name>
</gene>
<feature type="region of interest" description="Disordered" evidence="1">
    <location>
        <begin position="35"/>
        <end position="60"/>
    </location>
</feature>
<comment type="caution">
    <text evidence="2">The sequence shown here is derived from an EMBL/GenBank/DDBJ whole genome shotgun (WGS) entry which is preliminary data.</text>
</comment>
<evidence type="ECO:0000313" key="2">
    <source>
        <dbReference type="EMBL" id="KAF3538838.1"/>
    </source>
</evidence>
<dbReference type="Proteomes" id="UP000712600">
    <property type="component" value="Unassembled WGS sequence"/>
</dbReference>
<proteinExistence type="predicted"/>
<sequence>MVHAQQYQKQQGNSTAILIRSYKLGAFDPQKKTIPILSTDTRSPPSTEATLPSTDIFHPTSIDTSYRTSIDTEPRDMVATLVFVPDENEDLHDEEGHLRNAAGQKIDAQGTVIPEHDTDAT</sequence>
<evidence type="ECO:0000313" key="3">
    <source>
        <dbReference type="Proteomes" id="UP000712600"/>
    </source>
</evidence>
<name>A0A8S9QJK5_BRACR</name>
<reference evidence="2" key="1">
    <citation type="submission" date="2019-12" db="EMBL/GenBank/DDBJ databases">
        <title>Genome sequencing and annotation of Brassica cretica.</title>
        <authorList>
            <person name="Studholme D.J."/>
            <person name="Sarris P."/>
        </authorList>
    </citation>
    <scope>NUCLEOTIDE SEQUENCE</scope>
    <source>
        <strain evidence="2">PFS-109/04</strain>
        <tissue evidence="2">Leaf</tissue>
    </source>
</reference>
<accession>A0A8S9QJK5</accession>
<feature type="compositionally biased region" description="Polar residues" evidence="1">
    <location>
        <begin position="36"/>
        <end position="53"/>
    </location>
</feature>
<evidence type="ECO:0000256" key="1">
    <source>
        <dbReference type="SAM" id="MobiDB-lite"/>
    </source>
</evidence>
<dbReference type="EMBL" id="QGKX02001290">
    <property type="protein sequence ID" value="KAF3538838.1"/>
    <property type="molecule type" value="Genomic_DNA"/>
</dbReference>
<dbReference type="AlphaFoldDB" id="A0A8S9QJK5"/>